<evidence type="ECO:0000313" key="1">
    <source>
        <dbReference type="EMBL" id="SJL18789.1"/>
    </source>
</evidence>
<keyword evidence="2" id="KW-1185">Reference proteome</keyword>
<sequence>MLSIFESLDPLDSAPGAPFMTLEYTLAKLVFIPVCHEICKNTGTSSHDAPVAELEPPLKCGGKRQDSAWIHSRAGLREIDAPCLACSNDNEPNTPKSGSMAHLRERVSERSSCFSGMSRSLGTVSFAKTASSSLNPEPASAREERASPVFYPASLRQAWDMTIASSRVLQPWSMTRLESNECSYDLDDDMEDNPFKRSKLPCESVKRLCKTYSRLAL</sequence>
<organism evidence="1 2">
    <name type="scientific">Armillaria ostoyae</name>
    <name type="common">Armillaria root rot fungus</name>
    <dbReference type="NCBI Taxonomy" id="47428"/>
    <lineage>
        <taxon>Eukaryota</taxon>
        <taxon>Fungi</taxon>
        <taxon>Dikarya</taxon>
        <taxon>Basidiomycota</taxon>
        <taxon>Agaricomycotina</taxon>
        <taxon>Agaricomycetes</taxon>
        <taxon>Agaricomycetidae</taxon>
        <taxon>Agaricales</taxon>
        <taxon>Marasmiineae</taxon>
        <taxon>Physalacriaceae</taxon>
        <taxon>Armillaria</taxon>
    </lineage>
</organism>
<name>A0A284SCR5_ARMOS</name>
<gene>
    <name evidence="1" type="ORF">ARMOST_22389</name>
</gene>
<dbReference type="AlphaFoldDB" id="A0A284SCR5"/>
<reference evidence="2" key="1">
    <citation type="journal article" date="2017" name="Nat. Ecol. Evol.">
        <title>Genome expansion and lineage-specific genetic innovations in the forest pathogenic fungi Armillaria.</title>
        <authorList>
            <person name="Sipos G."/>
            <person name="Prasanna A.N."/>
            <person name="Walter M.C."/>
            <person name="O'Connor E."/>
            <person name="Balint B."/>
            <person name="Krizsan K."/>
            <person name="Kiss B."/>
            <person name="Hess J."/>
            <person name="Varga T."/>
            <person name="Slot J."/>
            <person name="Riley R."/>
            <person name="Boka B."/>
            <person name="Rigling D."/>
            <person name="Barry K."/>
            <person name="Lee J."/>
            <person name="Mihaltcheva S."/>
            <person name="LaButti K."/>
            <person name="Lipzen A."/>
            <person name="Waldron R."/>
            <person name="Moloney N.M."/>
            <person name="Sperisen C."/>
            <person name="Kredics L."/>
            <person name="Vagvoelgyi C."/>
            <person name="Patrignani A."/>
            <person name="Fitzpatrick D."/>
            <person name="Nagy I."/>
            <person name="Doyle S."/>
            <person name="Anderson J.B."/>
            <person name="Grigoriev I.V."/>
            <person name="Gueldener U."/>
            <person name="Muensterkoetter M."/>
            <person name="Nagy L.G."/>
        </authorList>
    </citation>
    <scope>NUCLEOTIDE SEQUENCE [LARGE SCALE GENOMIC DNA]</scope>
    <source>
        <strain evidence="2">C18/9</strain>
    </source>
</reference>
<proteinExistence type="predicted"/>
<dbReference type="Proteomes" id="UP000219338">
    <property type="component" value="Unassembled WGS sequence"/>
</dbReference>
<dbReference type="EMBL" id="FUEG01000069">
    <property type="protein sequence ID" value="SJL18789.1"/>
    <property type="molecule type" value="Genomic_DNA"/>
</dbReference>
<accession>A0A284SCR5</accession>
<evidence type="ECO:0000313" key="2">
    <source>
        <dbReference type="Proteomes" id="UP000219338"/>
    </source>
</evidence>
<protein>
    <submittedName>
        <fullName evidence="1">Uncharacterized protein</fullName>
    </submittedName>
</protein>